<dbReference type="AlphaFoldDB" id="X0SCM8"/>
<protein>
    <submittedName>
        <fullName evidence="1">Uncharacterized protein</fullName>
    </submittedName>
</protein>
<comment type="caution">
    <text evidence="1">The sequence shown here is derived from an EMBL/GenBank/DDBJ whole genome shotgun (WGS) entry which is preliminary data.</text>
</comment>
<name>X0SCM8_9ZZZZ</name>
<proteinExistence type="predicted"/>
<sequence length="101" mass="11617">MPIREITGYKTSRDYIKLYELAQTQSIICMCNFGEGRARDICRTIFDGNLMEISARGTGYVGAETIKAFIKQCKRYDVEWVLPEAKSIKPNLKDELIKRGF</sequence>
<accession>X0SCM8</accession>
<dbReference type="EMBL" id="BARS01008437">
    <property type="protein sequence ID" value="GAF78774.1"/>
    <property type="molecule type" value="Genomic_DNA"/>
</dbReference>
<gene>
    <name evidence="1" type="ORF">S01H1_16083</name>
</gene>
<evidence type="ECO:0000313" key="1">
    <source>
        <dbReference type="EMBL" id="GAF78774.1"/>
    </source>
</evidence>
<organism evidence="1">
    <name type="scientific">marine sediment metagenome</name>
    <dbReference type="NCBI Taxonomy" id="412755"/>
    <lineage>
        <taxon>unclassified sequences</taxon>
        <taxon>metagenomes</taxon>
        <taxon>ecological metagenomes</taxon>
    </lineage>
</organism>
<reference evidence="1" key="1">
    <citation type="journal article" date="2014" name="Front. Microbiol.">
        <title>High frequency of phylogenetically diverse reductive dehalogenase-homologous genes in deep subseafloor sedimentary metagenomes.</title>
        <authorList>
            <person name="Kawai M."/>
            <person name="Futagami T."/>
            <person name="Toyoda A."/>
            <person name="Takaki Y."/>
            <person name="Nishi S."/>
            <person name="Hori S."/>
            <person name="Arai W."/>
            <person name="Tsubouchi T."/>
            <person name="Morono Y."/>
            <person name="Uchiyama I."/>
            <person name="Ito T."/>
            <person name="Fujiyama A."/>
            <person name="Inagaki F."/>
            <person name="Takami H."/>
        </authorList>
    </citation>
    <scope>NUCLEOTIDE SEQUENCE</scope>
    <source>
        <strain evidence="1">Expedition CK06-06</strain>
    </source>
</reference>